<dbReference type="NCBIfam" id="TIGR00358">
    <property type="entry name" value="3_prime_RNase"/>
    <property type="match status" value="1"/>
</dbReference>
<evidence type="ECO:0000256" key="8">
    <source>
        <dbReference type="SAM" id="MobiDB-lite"/>
    </source>
</evidence>
<dbReference type="GO" id="GO:0005829">
    <property type="term" value="C:cytosol"/>
    <property type="evidence" value="ECO:0007669"/>
    <property type="project" value="TreeGrafter"/>
</dbReference>
<dbReference type="EMBL" id="CP036290">
    <property type="protein sequence ID" value="QDU85557.1"/>
    <property type="molecule type" value="Genomic_DNA"/>
</dbReference>
<dbReference type="SMART" id="SM00955">
    <property type="entry name" value="RNB"/>
    <property type="match status" value="1"/>
</dbReference>
<keyword evidence="5 10" id="KW-0378">Hydrolase</keyword>
<dbReference type="PANTHER" id="PTHR23355:SF9">
    <property type="entry name" value="DIS3-LIKE EXONUCLEASE 2"/>
    <property type="match status" value="1"/>
</dbReference>
<keyword evidence="11" id="KW-1185">Reference proteome</keyword>
<dbReference type="Pfam" id="PF00575">
    <property type="entry name" value="S1"/>
    <property type="match status" value="1"/>
</dbReference>
<evidence type="ECO:0000256" key="3">
    <source>
        <dbReference type="ARBA" id="ARBA00022490"/>
    </source>
</evidence>
<protein>
    <recommendedName>
        <fullName evidence="2">exoribonuclease II</fullName>
        <ecNumber evidence="2">3.1.13.1</ecNumber>
    </recommendedName>
</protein>
<feature type="region of interest" description="Disordered" evidence="8">
    <location>
        <begin position="1"/>
        <end position="86"/>
    </location>
</feature>
<dbReference type="PANTHER" id="PTHR23355">
    <property type="entry name" value="RIBONUCLEASE"/>
    <property type="match status" value="1"/>
</dbReference>
<evidence type="ECO:0000313" key="10">
    <source>
        <dbReference type="EMBL" id="QDU85557.1"/>
    </source>
</evidence>
<name>A0A518D269_9BACT</name>
<dbReference type="GO" id="GO:0008859">
    <property type="term" value="F:exoribonuclease II activity"/>
    <property type="evidence" value="ECO:0007669"/>
    <property type="project" value="UniProtKB-EC"/>
</dbReference>
<dbReference type="InterPro" id="IPR001900">
    <property type="entry name" value="RNase_II/R"/>
</dbReference>
<comment type="catalytic activity">
    <reaction evidence="1">
        <text>Exonucleolytic cleavage in the 3'- to 5'-direction to yield nucleoside 5'-phosphates.</text>
        <dbReference type="EC" id="3.1.13.1"/>
    </reaction>
</comment>
<dbReference type="AlphaFoldDB" id="A0A518D269"/>
<keyword evidence="3" id="KW-0963">Cytoplasm</keyword>
<evidence type="ECO:0000256" key="2">
    <source>
        <dbReference type="ARBA" id="ARBA00012163"/>
    </source>
</evidence>
<dbReference type="InterPro" id="IPR012340">
    <property type="entry name" value="NA-bd_OB-fold"/>
</dbReference>
<dbReference type="SUPFAM" id="SSF50249">
    <property type="entry name" value="Nucleic acid-binding proteins"/>
    <property type="match status" value="2"/>
</dbReference>
<proteinExistence type="predicted"/>
<accession>A0A518D269</accession>
<keyword evidence="4" id="KW-0540">Nuclease</keyword>
<evidence type="ECO:0000256" key="1">
    <source>
        <dbReference type="ARBA" id="ARBA00001849"/>
    </source>
</evidence>
<gene>
    <name evidence="10" type="primary">rnr</name>
    <name evidence="10" type="ORF">Pla163_26890</name>
</gene>
<dbReference type="GO" id="GO:0003723">
    <property type="term" value="F:RNA binding"/>
    <property type="evidence" value="ECO:0007669"/>
    <property type="project" value="UniProtKB-KW"/>
</dbReference>
<dbReference type="EC" id="3.1.13.1" evidence="2"/>
<evidence type="ECO:0000256" key="6">
    <source>
        <dbReference type="ARBA" id="ARBA00022839"/>
    </source>
</evidence>
<evidence type="ECO:0000256" key="7">
    <source>
        <dbReference type="ARBA" id="ARBA00022884"/>
    </source>
</evidence>
<feature type="domain" description="S1 motif" evidence="9">
    <location>
        <begin position="510"/>
        <end position="590"/>
    </location>
</feature>
<keyword evidence="7" id="KW-0694">RNA-binding</keyword>
<evidence type="ECO:0000313" key="11">
    <source>
        <dbReference type="Proteomes" id="UP000319342"/>
    </source>
</evidence>
<keyword evidence="6" id="KW-0269">Exonuclease</keyword>
<dbReference type="InterPro" id="IPR004476">
    <property type="entry name" value="RNase_II/RNase_R"/>
</dbReference>
<dbReference type="InterPro" id="IPR050180">
    <property type="entry name" value="RNR_Ribonuclease"/>
</dbReference>
<reference evidence="10 11" key="1">
    <citation type="submission" date="2019-02" db="EMBL/GenBank/DDBJ databases">
        <title>Deep-cultivation of Planctomycetes and their phenomic and genomic characterization uncovers novel biology.</title>
        <authorList>
            <person name="Wiegand S."/>
            <person name="Jogler M."/>
            <person name="Boedeker C."/>
            <person name="Pinto D."/>
            <person name="Vollmers J."/>
            <person name="Rivas-Marin E."/>
            <person name="Kohn T."/>
            <person name="Peeters S.H."/>
            <person name="Heuer A."/>
            <person name="Rast P."/>
            <person name="Oberbeckmann S."/>
            <person name="Bunk B."/>
            <person name="Jeske O."/>
            <person name="Meyerdierks A."/>
            <person name="Storesund J.E."/>
            <person name="Kallscheuer N."/>
            <person name="Luecker S."/>
            <person name="Lage O.M."/>
            <person name="Pohl T."/>
            <person name="Merkel B.J."/>
            <person name="Hornburger P."/>
            <person name="Mueller R.-W."/>
            <person name="Bruemmer F."/>
            <person name="Labrenz M."/>
            <person name="Spormann A.M."/>
            <person name="Op den Camp H."/>
            <person name="Overmann J."/>
            <person name="Amann R."/>
            <person name="Jetten M.S.M."/>
            <person name="Mascher T."/>
            <person name="Medema M.H."/>
            <person name="Devos D.P."/>
            <person name="Kaster A.-K."/>
            <person name="Ovreas L."/>
            <person name="Rohde M."/>
            <person name="Galperin M.Y."/>
            <person name="Jogler C."/>
        </authorList>
    </citation>
    <scope>NUCLEOTIDE SEQUENCE [LARGE SCALE GENOMIC DNA]</scope>
    <source>
        <strain evidence="10 11">Pla163</strain>
    </source>
</reference>
<evidence type="ECO:0000259" key="9">
    <source>
        <dbReference type="PROSITE" id="PS50126"/>
    </source>
</evidence>
<dbReference type="Proteomes" id="UP000319342">
    <property type="component" value="Chromosome"/>
</dbReference>
<dbReference type="InterPro" id="IPR003029">
    <property type="entry name" value="S1_domain"/>
</dbReference>
<sequence>MAAGNDDGGTFKNFKDLMRSKGDEPTPAPDPESERGWHVEDEGAHVDTSHLEDGLEPDRFARERVDARPRAFGPMDHGPPPYRDTDSEEMQLLHSFRVRTVFPDDVEAEVASLPSDPRPEDLEGRIDLRGRTIFTIDGDDAKDFDDAIEIARLADGRIELGVHIADVSHYVRPGTKLDDEALARATSVYLADQVVPMLPEQLSNGLCSLVPERDRLAFSVYMVFDADGRRVDQRIHKSVIRSVRRNTYREVQAFLDGANEPGLAALEFLRPSLELLSEWTKVQQRVRDAKGSLRIQSNEQKVVFDEAGEVVAIVDAERHASMTLIEETALAANQCVGDHFRDRGLPTIYRVHPEKDPEEIAAVAKSLAQHGIRVPEKDRLTGRDVGRLIRAARKKSNAEALIQRIMGLVERAYYEVRDHEDVAKHWGLAREAYLHFTSPIRRYPDLVVHRWLHDLAARGDEAAEELKADAFIADLNQTAGHSSVQADTAQMASTAIFDLKICQYMEPHIGSKLTAKVTRVSRAGLEVRLIDFNVHGFLPARRLGDRIKVEGATLTATRGRRFKSFTEGHAIDVRVEEVDFMRLQVLLELAE</sequence>
<feature type="compositionally biased region" description="Basic and acidic residues" evidence="8">
    <location>
        <begin position="13"/>
        <end position="24"/>
    </location>
</feature>
<dbReference type="RefSeq" id="WP_145189120.1">
    <property type="nucleotide sequence ID" value="NZ_CP036290.1"/>
</dbReference>
<evidence type="ECO:0000256" key="4">
    <source>
        <dbReference type="ARBA" id="ARBA00022722"/>
    </source>
</evidence>
<dbReference type="SMART" id="SM00316">
    <property type="entry name" value="S1"/>
    <property type="match status" value="1"/>
</dbReference>
<organism evidence="10 11">
    <name type="scientific">Rohdeia mirabilis</name>
    <dbReference type="NCBI Taxonomy" id="2528008"/>
    <lineage>
        <taxon>Bacteria</taxon>
        <taxon>Pseudomonadati</taxon>
        <taxon>Planctomycetota</taxon>
        <taxon>Planctomycetia</taxon>
        <taxon>Planctomycetia incertae sedis</taxon>
        <taxon>Rohdeia</taxon>
    </lineage>
</organism>
<feature type="compositionally biased region" description="Basic and acidic residues" evidence="8">
    <location>
        <begin position="32"/>
        <end position="69"/>
    </location>
</feature>
<dbReference type="PROSITE" id="PS50126">
    <property type="entry name" value="S1"/>
    <property type="match status" value="1"/>
</dbReference>
<dbReference type="OrthoDB" id="9764149at2"/>
<dbReference type="GO" id="GO:0006402">
    <property type="term" value="P:mRNA catabolic process"/>
    <property type="evidence" value="ECO:0007669"/>
    <property type="project" value="TreeGrafter"/>
</dbReference>
<dbReference type="Pfam" id="PF00773">
    <property type="entry name" value="RNB"/>
    <property type="match status" value="1"/>
</dbReference>
<evidence type="ECO:0000256" key="5">
    <source>
        <dbReference type="ARBA" id="ARBA00022801"/>
    </source>
</evidence>